<organism evidence="2 3">
    <name type="scientific">Lentinula edodes</name>
    <name type="common">Shiitake mushroom</name>
    <name type="synonym">Lentinus edodes</name>
    <dbReference type="NCBI Taxonomy" id="5353"/>
    <lineage>
        <taxon>Eukaryota</taxon>
        <taxon>Fungi</taxon>
        <taxon>Dikarya</taxon>
        <taxon>Basidiomycota</taxon>
        <taxon>Agaricomycotina</taxon>
        <taxon>Agaricomycetes</taxon>
        <taxon>Agaricomycetidae</taxon>
        <taxon>Agaricales</taxon>
        <taxon>Marasmiineae</taxon>
        <taxon>Omphalotaceae</taxon>
        <taxon>Lentinula</taxon>
    </lineage>
</organism>
<dbReference type="AlphaFoldDB" id="A0A1Q3E4P8"/>
<gene>
    <name evidence="2" type="ORF">LENED_003853</name>
</gene>
<keyword evidence="3" id="KW-1185">Reference proteome</keyword>
<reference evidence="2 3" key="2">
    <citation type="submission" date="2017-02" db="EMBL/GenBank/DDBJ databases">
        <title>A genome survey and senescence transcriptome analysis in Lentinula edodes.</title>
        <authorList>
            <person name="Sakamoto Y."/>
            <person name="Nakade K."/>
            <person name="Sato S."/>
            <person name="Yoshida Y."/>
            <person name="Miyazaki K."/>
            <person name="Natsume S."/>
            <person name="Konno N."/>
        </authorList>
    </citation>
    <scope>NUCLEOTIDE SEQUENCE [LARGE SCALE GENOMIC DNA]</scope>
    <source>
        <strain evidence="2 3">NBRC 111202</strain>
    </source>
</reference>
<dbReference type="Proteomes" id="UP000188533">
    <property type="component" value="Unassembled WGS sequence"/>
</dbReference>
<evidence type="ECO:0000313" key="2">
    <source>
        <dbReference type="EMBL" id="GAW02215.1"/>
    </source>
</evidence>
<protein>
    <submittedName>
        <fullName evidence="2">Uncharacterized protein</fullName>
    </submittedName>
</protein>
<reference evidence="2 3" key="1">
    <citation type="submission" date="2016-08" db="EMBL/GenBank/DDBJ databases">
        <authorList>
            <consortium name="Lentinula edodes genome sequencing consortium"/>
            <person name="Sakamoto Y."/>
            <person name="Nakade K."/>
            <person name="Sato S."/>
            <person name="Yoshida Y."/>
            <person name="Miyazaki K."/>
            <person name="Natsume S."/>
            <person name="Konno N."/>
        </authorList>
    </citation>
    <scope>NUCLEOTIDE SEQUENCE [LARGE SCALE GENOMIC DNA]</scope>
    <source>
        <strain evidence="2 3">NBRC 111202</strain>
    </source>
</reference>
<feature type="region of interest" description="Disordered" evidence="1">
    <location>
        <begin position="199"/>
        <end position="223"/>
    </location>
</feature>
<evidence type="ECO:0000313" key="3">
    <source>
        <dbReference type="Proteomes" id="UP000188533"/>
    </source>
</evidence>
<dbReference type="EMBL" id="BDGU01000089">
    <property type="protein sequence ID" value="GAW02215.1"/>
    <property type="molecule type" value="Genomic_DNA"/>
</dbReference>
<sequence>MGGSCVAFIILNVSSRIVSPVIRSSTTSTIISLNSTLLLPPPTTSLTTAILLLNANSINIHPLNAYDILSFQKDKYPCEAAADDESGGKSRTSQAILEPPAKAEPACVRELFVTPFEEEERERGVLRRKLAEAGSIKHLGPCISDRCNLLGENDTYQSRHVYPELCSKIQVPSNSTRFPSLVYYTKYLQNRRRLSHSFNPSMFSKANKDSLRRPATEKHFRRA</sequence>
<comment type="caution">
    <text evidence="2">The sequence shown here is derived from an EMBL/GenBank/DDBJ whole genome shotgun (WGS) entry which is preliminary data.</text>
</comment>
<proteinExistence type="predicted"/>
<feature type="compositionally biased region" description="Basic and acidic residues" evidence="1">
    <location>
        <begin position="206"/>
        <end position="223"/>
    </location>
</feature>
<name>A0A1Q3E4P8_LENED</name>
<accession>A0A1Q3E4P8</accession>
<evidence type="ECO:0000256" key="1">
    <source>
        <dbReference type="SAM" id="MobiDB-lite"/>
    </source>
</evidence>